<feature type="domain" description="Ig-like" evidence="5">
    <location>
        <begin position="2107"/>
        <end position="2181"/>
    </location>
</feature>
<name>A0A2S0RJ58_9FLAO</name>
<dbReference type="EMBL" id="CP028811">
    <property type="protein sequence ID" value="AWA31310.1"/>
    <property type="molecule type" value="Genomic_DNA"/>
</dbReference>
<dbReference type="GO" id="GO:0008237">
    <property type="term" value="F:metallopeptidase activity"/>
    <property type="evidence" value="ECO:0007669"/>
    <property type="project" value="InterPro"/>
</dbReference>
<feature type="signal peptide" evidence="4">
    <location>
        <begin position="1"/>
        <end position="21"/>
    </location>
</feature>
<dbReference type="Gene3D" id="2.60.40.10">
    <property type="entry name" value="Immunoglobulins"/>
    <property type="match status" value="2"/>
</dbReference>
<dbReference type="PANTHER" id="PTHR45739">
    <property type="entry name" value="MATRIX PROTEIN, PUTATIVE-RELATED"/>
    <property type="match status" value="1"/>
</dbReference>
<sequence>MKKSTLLAILASILFAPLCFSQTINPWQSKSGAASMKRPDRKTVPDKYKIYTLDLQAIRSELSHAVKRDEHNNLSAAVKIDFPREDGTTETFNIERVSVLHPDLEKTYTDIRSYYGVSARNPLNKIYISMDQGGFTGLITGEKTIYIDPYNFRNNGNDYIVYDRADCSKDPENPFICNADMKELDINLADGAPTPSTARNSIDGKLRTYRIAIACTSEYSAYYGNTMSTILAAINTTITRVNSVYRNDFAVVFQVVPSENRLVYINEFNIDTPTADPDPYDNYNGSTMLSANTSNITGLIGASAYDIGHVFSTGGGGIAGTGPCNASTKGSGVTGIVSPQNDPFDIDYVCHEIGHQFSAGHTYYNACFGSKVADDYEVGSGTTIMGYAGVCSPNVQYNSDAYFHARSIAQITAAIAGHTCESEAAIANTEPIPNAGADYTIPKGTPFTLTGSATDVDTADVLTYCWEQFDATDGGTQPPVSTNTAGPVFRSYFATTSPARTFPKMTAIVANTTPTWEVLPSVARTLNFRLTVRDNSTLGGQTNSDNSVVTVSSAGPFLVTSPNTSGILWYVGETKTVTWDVAGTSATPVSTANVAIKLSTDGGYTYPVTILASTPNDGTQAITVPNNVGKNMRIKVEAVGNIYFDISNADFEIKANTFELTTSQATVPTCKPNSAVFSVTYTKATPFTETTAFSVTGLPSGASAVFSPTTLAASGTVTMTVNGISGVAAGIYPLTFTGTAPSATINLPLTLKVFDNAIGNVTLTSPSNGAKNQQTSTLLSWSDLTTASSYQVQISTDPTFATVTESATVTTPYYQTAGLTQGTINYWRVKPINPCISGSFSEVYVFQIANDLCKTYSNVYFQNNDATWETTGTNAVSARLDVPDDIMISDVNLTLTGTHTQMTDLKMQFSGPTGNFAEIYNRDCSGSGMNVTWDDSASPIPTGCSGGLTGTKQPNQPLSNFNGSSSLGTWILLATDRVTGAGGNFTGMSMTVCGKLQVVNNVTATINSVKMAQSATATIAQSKLLAAQPSATATQLIYNITKLPTYGSLKLSGTTLALGGSFTQADINNNLVTYVHGGANTNPDSFKFSVKGNNTALLGGQVLNIDICNVTDTPSQTNVLCFGAATGSATVVASGGTAPYTYSWSPSGGTAATASNLTAGTYTCTITDATGCTKNEVFTITQPTAAISNTVSQTNVLCFGASTGSATVVASGGTGSYTYLWSPSGGTAATASNLAAGNYSVRITDANGCFKDQAFTITQPTAAISNTVSQTNVLCFGASTGSATVVASGGTGSYTYLWSPSGGTAATASNLAAGNYSVRITDANGCFKDQAFTITQPTAPISNTVSQTNVLCFGSATGSATVIASGGTGSYTYLWSPSGGTAATASNLAAGNYSVRITDANGCFKDQAFTITQPTAAISNTVSQTNVLCFGASTGSATVVASGGTGSYTYLWSPSGGTAATASNLAAGNYSVRITDANGCFKDQAFTITQPTAALSNTVSQTNVLCFGASTGSATVVASGGTGSYTYLWSPSGGTAATASNLAAGNYSVRITDANGCFKDQAFTITQPTAPISNTVSQTNVLCFGASTGSATVVASGGTGSYTYLWSPSGGTAATASNLAAGNYSVRITDANGCFKDQAFTITQPTAPISNTVSQTNVLCFGASTGSATVVASGGTGSYTYLWSPSGGNAATASNLAAGNYSVRITDANGCFKDQAFTITQPTAAISNTVSQTNVLCFGASTGSATVVASGGTGSYTYLWSPSGGTAATASNLAAGNYSVRITDANGCFKNQAFTITQPTAPISNTVSQTNVLCFGASTGSATVVASGGTGSYTYLWSPSGGNAATASNLAAGNYSVRITDANGCFKDQAFTITQPTAAISNTVSQTNVLCFGASTGSATVVASGGTGSYTYLWSPSGGTAATASNLAAGNYSVRITDSNGCFKNQAFTITQPTAAISNTVSQTNVLCFGSATGSATVVASGGTGSYTYLWSPSGGTAATASNLAAGNYSVRITDANGCFKDQAFTITQPTAAISNTVSQTNVLCFGAWTGSATVVASGGTGSYTYLWSPSGGTAATASNLAAGNYSVRITDSNGCFKDQAFTITQPTVLGNSFSQTSISCYGETDATATVIATGGTAPYTYSWSPSGGNAATATNLAPGNYSCTITDASGCSKTQNFTVTAPIITTWDGNTWTNGYPVAGVKAVINANYTSVGDLTACELEINGGFDVNVLSGHDFTIAGKVTVSPTATVTFRNNANLIQIKDVANSGTITSKRTAQMRRQDYVYWSSPVYPQNLLTFSPLTLTNRFYVLDETTNSFAPVNPSTTDFAVAKGYMIRAPNTFPTTPTTFNGSFSGVPNNGSKTLPVTVTNGQGYNLIGNPYPSTIDADAFLASNPGTLYFWTHTSQSAESGANYATYNTTGGVASIAGGATPNGSIQTGQGFVLAKTTPGTATFTNAMRTGNNAGQFFRTVPVEKHRMWLNLSSNNGPANQILVAYMDGATQAKDESIDGVLIENGSSISSIIDDESFVIQGRALPFVDTDVVPLNFRADVPGTYTLSIDHVDGLFAGAQSIFIKDNVVGLTHNMSQGAYTFESLEGTFANRFEIVYQSAPLGTNSPVFNENNVVVYKTDGFLNIRTSIQPMASVKIFDIRGRLIYERNEVNSTSLQLNDLRAEKEVLLVQVTSQNDTVITKKVVY</sequence>
<dbReference type="KEGG" id="fmg:HYN48_15090"/>
<dbReference type="InterPro" id="IPR025667">
    <property type="entry name" value="SprB_repeat"/>
</dbReference>
<dbReference type="InterPro" id="IPR039005">
    <property type="entry name" value="CSPG_rpt"/>
</dbReference>
<dbReference type="InterPro" id="IPR013783">
    <property type="entry name" value="Ig-like_fold"/>
</dbReference>
<dbReference type="Pfam" id="PF13582">
    <property type="entry name" value="Reprolysin_3"/>
    <property type="match status" value="1"/>
</dbReference>
<dbReference type="SUPFAM" id="SSF69304">
    <property type="entry name" value="Tricorn protease N-terminal domain"/>
    <property type="match status" value="2"/>
</dbReference>
<dbReference type="Gene3D" id="2.60.120.260">
    <property type="entry name" value="Galactose-binding domain-like"/>
    <property type="match status" value="1"/>
</dbReference>
<dbReference type="SUPFAM" id="SSF55486">
    <property type="entry name" value="Metalloproteases ('zincins'), catalytic domain"/>
    <property type="match status" value="1"/>
</dbReference>
<evidence type="ECO:0000256" key="4">
    <source>
        <dbReference type="SAM" id="SignalP"/>
    </source>
</evidence>
<dbReference type="RefSeq" id="WP_108373204.1">
    <property type="nucleotide sequence ID" value="NZ_CP028811.1"/>
</dbReference>
<evidence type="ECO:0000259" key="5">
    <source>
        <dbReference type="PROSITE" id="PS50835"/>
    </source>
</evidence>
<dbReference type="OrthoDB" id="9792152at2"/>
<dbReference type="InterPro" id="IPR003961">
    <property type="entry name" value="FN3_dom"/>
</dbReference>
<evidence type="ECO:0000313" key="8">
    <source>
        <dbReference type="Proteomes" id="UP000244193"/>
    </source>
</evidence>
<keyword evidence="8" id="KW-1185">Reference proteome</keyword>
<dbReference type="PROSITE" id="PS51854">
    <property type="entry name" value="CSPG"/>
    <property type="match status" value="1"/>
</dbReference>
<feature type="domain" description="Fibronectin type-III" evidence="6">
    <location>
        <begin position="757"/>
        <end position="851"/>
    </location>
</feature>
<dbReference type="NCBIfam" id="NF033708">
    <property type="entry name" value="T9SS_Cterm_ChiA"/>
    <property type="match status" value="1"/>
</dbReference>
<dbReference type="InterPro" id="IPR007110">
    <property type="entry name" value="Ig-like_dom"/>
</dbReference>
<gene>
    <name evidence="7" type="ORF">HYN48_15090</name>
</gene>
<dbReference type="Gene3D" id="3.40.390.10">
    <property type="entry name" value="Collagenase (Catalytic Domain)"/>
    <property type="match status" value="1"/>
</dbReference>
<evidence type="ECO:0000259" key="6">
    <source>
        <dbReference type="PROSITE" id="PS50853"/>
    </source>
</evidence>
<dbReference type="Proteomes" id="UP000244193">
    <property type="component" value="Chromosome"/>
</dbReference>
<dbReference type="GO" id="GO:0009653">
    <property type="term" value="P:anatomical structure morphogenesis"/>
    <property type="evidence" value="ECO:0007669"/>
    <property type="project" value="TreeGrafter"/>
</dbReference>
<dbReference type="Gene3D" id="2.60.40.740">
    <property type="match status" value="14"/>
</dbReference>
<keyword evidence="2" id="KW-0677">Repeat</keyword>
<dbReference type="SUPFAM" id="SSF49785">
    <property type="entry name" value="Galactose-binding domain-like"/>
    <property type="match status" value="1"/>
</dbReference>
<organism evidence="7 8">
    <name type="scientific">Flavobacterium magnum</name>
    <dbReference type="NCBI Taxonomy" id="2162713"/>
    <lineage>
        <taxon>Bacteria</taxon>
        <taxon>Pseudomonadati</taxon>
        <taxon>Bacteroidota</taxon>
        <taxon>Flavobacteriia</taxon>
        <taxon>Flavobacteriales</taxon>
        <taxon>Flavobacteriaceae</taxon>
        <taxon>Flavobacterium</taxon>
    </lineage>
</organism>
<keyword evidence="3" id="KW-0325">Glycoprotein</keyword>
<dbReference type="InterPro" id="IPR051561">
    <property type="entry name" value="FRAS1_ECM"/>
</dbReference>
<accession>A0A2S0RJ58</accession>
<protein>
    <submittedName>
        <fullName evidence="7">Uncharacterized protein</fullName>
    </submittedName>
</protein>
<dbReference type="InterPro" id="IPR008979">
    <property type="entry name" value="Galactose-bd-like_sf"/>
</dbReference>
<reference evidence="7 8" key="1">
    <citation type="submission" date="2018-04" db="EMBL/GenBank/DDBJ databases">
        <title>Genome sequencing of Flavobacterium sp. HYN0048.</title>
        <authorList>
            <person name="Yi H."/>
            <person name="Baek C."/>
        </authorList>
    </citation>
    <scope>NUCLEOTIDE SEQUENCE [LARGE SCALE GENOMIC DNA]</scope>
    <source>
        <strain evidence="7 8">HYN0048</strain>
    </source>
</reference>
<evidence type="ECO:0000256" key="3">
    <source>
        <dbReference type="ARBA" id="ARBA00023180"/>
    </source>
</evidence>
<dbReference type="PROSITE" id="PS50853">
    <property type="entry name" value="FN3"/>
    <property type="match status" value="1"/>
</dbReference>
<evidence type="ECO:0000313" key="7">
    <source>
        <dbReference type="EMBL" id="AWA31310.1"/>
    </source>
</evidence>
<dbReference type="PANTHER" id="PTHR45739:SF8">
    <property type="entry name" value="FRAS1-RELATED EXTRACELLULAR MATRIX PROTEIN 1"/>
    <property type="match status" value="1"/>
</dbReference>
<feature type="chain" id="PRO_5015571043" evidence="4">
    <location>
        <begin position="22"/>
        <end position="2696"/>
    </location>
</feature>
<dbReference type="PROSITE" id="PS50835">
    <property type="entry name" value="IG_LIKE"/>
    <property type="match status" value="1"/>
</dbReference>
<dbReference type="Pfam" id="PF13573">
    <property type="entry name" value="SprB"/>
    <property type="match status" value="14"/>
</dbReference>
<keyword evidence="1 4" id="KW-0732">Signal</keyword>
<proteinExistence type="predicted"/>
<dbReference type="Pfam" id="PF16184">
    <property type="entry name" value="Cadherin_3"/>
    <property type="match status" value="1"/>
</dbReference>
<dbReference type="InterPro" id="IPR024079">
    <property type="entry name" value="MetalloPept_cat_dom_sf"/>
</dbReference>
<evidence type="ECO:0000256" key="1">
    <source>
        <dbReference type="ARBA" id="ARBA00022729"/>
    </source>
</evidence>
<evidence type="ECO:0000256" key="2">
    <source>
        <dbReference type="ARBA" id="ARBA00022737"/>
    </source>
</evidence>